<dbReference type="Proteomes" id="UP001148018">
    <property type="component" value="Unassembled WGS sequence"/>
</dbReference>
<sequence>MGNEASMEAGGQPGDPASAGMMGSMVAGGPGTGQHVKPPNGTAAGGGMGAGGPGTAVNRQAASINPSNSLADRVHFSRITVFRGQQESVHLGGILRNRTPIGCFLYTTPRLLSSLQVDDNAPGYYFYSRLLSLSA</sequence>
<feature type="compositionally biased region" description="Gly residues" evidence="1">
    <location>
        <begin position="43"/>
        <end position="54"/>
    </location>
</feature>
<evidence type="ECO:0000256" key="1">
    <source>
        <dbReference type="SAM" id="MobiDB-lite"/>
    </source>
</evidence>
<proteinExistence type="predicted"/>
<accession>A0A9Q0DJY8</accession>
<protein>
    <submittedName>
        <fullName evidence="2">Uncharacterized protein</fullName>
    </submittedName>
</protein>
<dbReference type="AlphaFoldDB" id="A0A9Q0DJY8"/>
<organism evidence="2 3">
    <name type="scientific">Muraenolepis orangiensis</name>
    <name type="common">Patagonian moray cod</name>
    <dbReference type="NCBI Taxonomy" id="630683"/>
    <lineage>
        <taxon>Eukaryota</taxon>
        <taxon>Metazoa</taxon>
        <taxon>Chordata</taxon>
        <taxon>Craniata</taxon>
        <taxon>Vertebrata</taxon>
        <taxon>Euteleostomi</taxon>
        <taxon>Actinopterygii</taxon>
        <taxon>Neopterygii</taxon>
        <taxon>Teleostei</taxon>
        <taxon>Neoteleostei</taxon>
        <taxon>Acanthomorphata</taxon>
        <taxon>Zeiogadaria</taxon>
        <taxon>Gadariae</taxon>
        <taxon>Gadiformes</taxon>
        <taxon>Muraenolepidoidei</taxon>
        <taxon>Muraenolepididae</taxon>
        <taxon>Muraenolepis</taxon>
    </lineage>
</organism>
<evidence type="ECO:0000313" key="2">
    <source>
        <dbReference type="EMBL" id="KAJ3589701.1"/>
    </source>
</evidence>
<feature type="region of interest" description="Disordered" evidence="1">
    <location>
        <begin position="1"/>
        <end position="60"/>
    </location>
</feature>
<comment type="caution">
    <text evidence="2">The sequence shown here is derived from an EMBL/GenBank/DDBJ whole genome shotgun (WGS) entry which is preliminary data.</text>
</comment>
<dbReference type="EMBL" id="JANIIK010000115">
    <property type="protein sequence ID" value="KAJ3589701.1"/>
    <property type="molecule type" value="Genomic_DNA"/>
</dbReference>
<reference evidence="2" key="1">
    <citation type="submission" date="2022-07" db="EMBL/GenBank/DDBJ databases">
        <title>Chromosome-level genome of Muraenolepis orangiensis.</title>
        <authorList>
            <person name="Kim J."/>
        </authorList>
    </citation>
    <scope>NUCLEOTIDE SEQUENCE</scope>
    <source>
        <strain evidence="2">KU_S4_2022</strain>
        <tissue evidence="2">Muscle</tissue>
    </source>
</reference>
<name>A0A9Q0DJY8_9TELE</name>
<evidence type="ECO:0000313" key="3">
    <source>
        <dbReference type="Proteomes" id="UP001148018"/>
    </source>
</evidence>
<gene>
    <name evidence="2" type="ORF">NHX12_010544</name>
</gene>
<keyword evidence="3" id="KW-1185">Reference proteome</keyword>
<feature type="compositionally biased region" description="Low complexity" evidence="1">
    <location>
        <begin position="16"/>
        <end position="25"/>
    </location>
</feature>